<dbReference type="PANTHER" id="PTHR30337:SF0">
    <property type="entry name" value="NUCLEASE SBCCD SUBUNIT D"/>
    <property type="match status" value="1"/>
</dbReference>
<dbReference type="GO" id="GO:0006310">
    <property type="term" value="P:DNA recombination"/>
    <property type="evidence" value="ECO:0007669"/>
    <property type="project" value="UniProtKB-KW"/>
</dbReference>
<dbReference type="InterPro" id="IPR041796">
    <property type="entry name" value="Mre11_N"/>
</dbReference>
<dbReference type="Pfam" id="PF00149">
    <property type="entry name" value="Metallophos"/>
    <property type="match status" value="1"/>
</dbReference>
<dbReference type="InterPro" id="IPR050535">
    <property type="entry name" value="DNA_Repair-Maintenance_Comp"/>
</dbReference>
<accession>A0A5Q2F9G7</accession>
<proteinExistence type="inferred from homology"/>
<protein>
    <recommendedName>
        <fullName evidence="3 7">Nuclease SbcCD subunit D</fullName>
    </recommendedName>
</protein>
<dbReference type="PANTHER" id="PTHR30337">
    <property type="entry name" value="COMPONENT OF ATP-DEPENDENT DSDNA EXONUCLEASE"/>
    <property type="match status" value="1"/>
</dbReference>
<organism evidence="10 11">
    <name type="scientific">Raineyella fluvialis</name>
    <dbReference type="NCBI Taxonomy" id="2662261"/>
    <lineage>
        <taxon>Bacteria</taxon>
        <taxon>Bacillati</taxon>
        <taxon>Actinomycetota</taxon>
        <taxon>Actinomycetes</taxon>
        <taxon>Propionibacteriales</taxon>
        <taxon>Propionibacteriaceae</taxon>
        <taxon>Raineyella</taxon>
    </lineage>
</organism>
<comment type="subunit">
    <text evidence="2 7">Heterodimer of SbcC and SbcD.</text>
</comment>
<dbReference type="Proteomes" id="UP000386847">
    <property type="component" value="Chromosome"/>
</dbReference>
<evidence type="ECO:0000256" key="5">
    <source>
        <dbReference type="ARBA" id="ARBA00022801"/>
    </source>
</evidence>
<name>A0A5Q2F9G7_9ACTN</name>
<gene>
    <name evidence="7 10" type="primary">sbcD</name>
    <name evidence="10" type="ORF">Rai3103_06315</name>
</gene>
<dbReference type="AlphaFoldDB" id="A0A5Q2F9G7"/>
<dbReference type="InterPro" id="IPR004843">
    <property type="entry name" value="Calcineurin-like_PHP"/>
</dbReference>
<keyword evidence="6 7" id="KW-0269">Exonuclease</keyword>
<evidence type="ECO:0000256" key="1">
    <source>
        <dbReference type="ARBA" id="ARBA00010555"/>
    </source>
</evidence>
<keyword evidence="7" id="KW-0255">Endonuclease</keyword>
<feature type="domain" description="Nuclease SbcCD subunit D C-terminal" evidence="9">
    <location>
        <begin position="273"/>
        <end position="356"/>
    </location>
</feature>
<evidence type="ECO:0000256" key="7">
    <source>
        <dbReference type="RuleBase" id="RU363069"/>
    </source>
</evidence>
<dbReference type="GO" id="GO:0004519">
    <property type="term" value="F:endonuclease activity"/>
    <property type="evidence" value="ECO:0007669"/>
    <property type="project" value="UniProtKB-KW"/>
</dbReference>
<evidence type="ECO:0000313" key="10">
    <source>
        <dbReference type="EMBL" id="QGF23338.1"/>
    </source>
</evidence>
<evidence type="ECO:0000256" key="2">
    <source>
        <dbReference type="ARBA" id="ARBA00011322"/>
    </source>
</evidence>
<comment type="function">
    <text evidence="7">SbcCD cleaves DNA hairpin structures. These structures can inhibit DNA replication and are intermediates in certain DNA recombination reactions. The complex acts as a 3'-&gt;5' double strand exonuclease that can open hairpins. It also has a 5' single-strand endonuclease activity.</text>
</comment>
<sequence>MRILHTADWHLGRTLHGESLQSAQEAFADHLVEVVEAERIDAVLVAGDVYDRAIPPVEAVELLGDTLARLTARTRVVLTSGNHDSAIRLGFGSGMYRDRLSVRTRVAEVGAPVTVPDADGHDGLVVYPVPYLDPDGTRQELGAVDRTHAAVVGAAMGRIAEDRARFDPAVPVVVLAHEFVGTGETSDSERDIRVGGIDSVPSAVFRDVDPSYVALGHLHRAQRTGDPERDPLIRYAGSPLAFSFSEADHVKSSVVVDFDGMVPAVRTIATPVPRRLVRVRGTLAELESSAWDGDRDAWAEVVVTDPVRTPDMMARARACFPHLLTFAHLPADRVTDGPSRVTAAVDPLEVLTEFVADAGGRDATEDEEQVLRETYEEVQKAMAVA</sequence>
<keyword evidence="7" id="KW-0233">DNA recombination</keyword>
<dbReference type="GO" id="GO:0008408">
    <property type="term" value="F:3'-5' exonuclease activity"/>
    <property type="evidence" value="ECO:0007669"/>
    <property type="project" value="InterPro"/>
</dbReference>
<dbReference type="KEGG" id="rain:Rai3103_06315"/>
<evidence type="ECO:0000256" key="6">
    <source>
        <dbReference type="ARBA" id="ARBA00022839"/>
    </source>
</evidence>
<keyword evidence="11" id="KW-1185">Reference proteome</keyword>
<keyword evidence="7" id="KW-0235">DNA replication</keyword>
<dbReference type="RefSeq" id="WP_153571869.1">
    <property type="nucleotide sequence ID" value="NZ_CP045725.1"/>
</dbReference>
<keyword evidence="4 7" id="KW-0540">Nuclease</keyword>
<evidence type="ECO:0000313" key="11">
    <source>
        <dbReference type="Proteomes" id="UP000386847"/>
    </source>
</evidence>
<keyword evidence="5 7" id="KW-0378">Hydrolase</keyword>
<dbReference type="Gene3D" id="3.60.21.10">
    <property type="match status" value="1"/>
</dbReference>
<dbReference type="GO" id="GO:0006260">
    <property type="term" value="P:DNA replication"/>
    <property type="evidence" value="ECO:0007669"/>
    <property type="project" value="UniProtKB-KW"/>
</dbReference>
<dbReference type="Pfam" id="PF12320">
    <property type="entry name" value="SbcD_C"/>
    <property type="match status" value="1"/>
</dbReference>
<comment type="similarity">
    <text evidence="1 7">Belongs to the SbcD family.</text>
</comment>
<dbReference type="EMBL" id="CP045725">
    <property type="protein sequence ID" value="QGF23338.1"/>
    <property type="molecule type" value="Genomic_DNA"/>
</dbReference>
<dbReference type="SUPFAM" id="SSF56300">
    <property type="entry name" value="Metallo-dependent phosphatases"/>
    <property type="match status" value="1"/>
</dbReference>
<evidence type="ECO:0000259" key="8">
    <source>
        <dbReference type="Pfam" id="PF00149"/>
    </source>
</evidence>
<evidence type="ECO:0000259" key="9">
    <source>
        <dbReference type="Pfam" id="PF12320"/>
    </source>
</evidence>
<dbReference type="InterPro" id="IPR004593">
    <property type="entry name" value="SbcD"/>
</dbReference>
<evidence type="ECO:0000256" key="4">
    <source>
        <dbReference type="ARBA" id="ARBA00022722"/>
    </source>
</evidence>
<feature type="domain" description="Calcineurin-like phosphoesterase" evidence="8">
    <location>
        <begin position="1"/>
        <end position="220"/>
    </location>
</feature>
<dbReference type="InterPro" id="IPR026843">
    <property type="entry name" value="SbcD_C"/>
</dbReference>
<dbReference type="NCBIfam" id="TIGR00619">
    <property type="entry name" value="sbcd"/>
    <property type="match status" value="1"/>
</dbReference>
<dbReference type="CDD" id="cd00840">
    <property type="entry name" value="MPP_Mre11_N"/>
    <property type="match status" value="1"/>
</dbReference>
<dbReference type="InterPro" id="IPR029052">
    <property type="entry name" value="Metallo-depent_PP-like"/>
</dbReference>
<reference evidence="10 11" key="1">
    <citation type="submission" date="2019-10" db="EMBL/GenBank/DDBJ databases">
        <title>Genomic analysis of Raineyella sp. CBA3103.</title>
        <authorList>
            <person name="Roh S.W."/>
        </authorList>
    </citation>
    <scope>NUCLEOTIDE SEQUENCE [LARGE SCALE GENOMIC DNA]</scope>
    <source>
        <strain evidence="10 11">CBA3103</strain>
    </source>
</reference>
<evidence type="ECO:0000256" key="3">
    <source>
        <dbReference type="ARBA" id="ARBA00013365"/>
    </source>
</evidence>